<dbReference type="PANTHER" id="PTHR33498:SF1">
    <property type="entry name" value="TRANSPOSASE FOR INSERTION SEQUENCE ELEMENT IS1557"/>
    <property type="match status" value="1"/>
</dbReference>
<dbReference type="Proteomes" id="UP000518255">
    <property type="component" value="Unassembled WGS sequence"/>
</dbReference>
<accession>A0A7W3YB72</accession>
<evidence type="ECO:0000313" key="2">
    <source>
        <dbReference type="EMBL" id="MBB1085364.1"/>
    </source>
</evidence>
<feature type="non-terminal residue" evidence="2">
    <location>
        <position position="1"/>
    </location>
</feature>
<feature type="domain" description="Transposase IS204/IS1001/IS1096/IS1165 DDE" evidence="1">
    <location>
        <begin position="1"/>
        <end position="46"/>
    </location>
</feature>
<dbReference type="PANTHER" id="PTHR33498">
    <property type="entry name" value="TRANSPOSASE FOR INSERTION SEQUENCE ELEMENT IS1557"/>
    <property type="match status" value="1"/>
</dbReference>
<proteinExistence type="predicted"/>
<evidence type="ECO:0000259" key="1">
    <source>
        <dbReference type="Pfam" id="PF01610"/>
    </source>
</evidence>
<reference evidence="2 3" key="1">
    <citation type="submission" date="2020-07" db="EMBL/GenBank/DDBJ databases">
        <title>Description of Limosilactobacillus balticus sp. nov., Limosilactobacillus agrestis sp. nov., Limosilactobacillus albertensis sp. nov., Limosilactobacillus rudii sp. nov., Limosilactobacillus fastidiosus sp. nov., five novel Limosilactobacillus species isolated from the vertebrate gastrointestinal tract, and proposal of 6 subspecies of Limosilactobacillus reuteri adapted to the gastrointestinal tract of specific vertebrate hosts.</title>
        <authorList>
            <person name="Li F."/>
            <person name="Cheng C."/>
            <person name="Zheng J."/>
            <person name="Quevedo R.M."/>
            <person name="Li J."/>
            <person name="Roos S."/>
            <person name="Gaenzle M.G."/>
            <person name="Walter J."/>
        </authorList>
    </citation>
    <scope>NUCLEOTIDE SEQUENCE [LARGE SCALE GENOMIC DNA]</scope>
    <source>
        <strain evidence="2 3">WF-MA3-C</strain>
    </source>
</reference>
<gene>
    <name evidence="2" type="ORF">H5R63_00845</name>
</gene>
<dbReference type="AlphaFoldDB" id="A0A7W3YB72"/>
<dbReference type="InterPro" id="IPR047951">
    <property type="entry name" value="Transpos_ISL3"/>
</dbReference>
<evidence type="ECO:0000313" key="3">
    <source>
        <dbReference type="Proteomes" id="UP000518255"/>
    </source>
</evidence>
<comment type="caution">
    <text evidence="2">The sequence shown here is derived from an EMBL/GenBank/DDBJ whole genome shotgun (WGS) entry which is preliminary data.</text>
</comment>
<name>A0A7W3YB72_9LACO</name>
<organism evidence="2 3">
    <name type="scientific">Limosilactobacillus fastidiosus</name>
    <dbReference type="NCBI Taxonomy" id="2759855"/>
    <lineage>
        <taxon>Bacteria</taxon>
        <taxon>Bacillati</taxon>
        <taxon>Bacillota</taxon>
        <taxon>Bacilli</taxon>
        <taxon>Lactobacillales</taxon>
        <taxon>Lactobacillaceae</taxon>
        <taxon>Limosilactobacillus</taxon>
    </lineage>
</organism>
<dbReference type="Pfam" id="PF01610">
    <property type="entry name" value="DDE_Tnp_ISL3"/>
    <property type="match status" value="1"/>
</dbReference>
<dbReference type="InterPro" id="IPR002560">
    <property type="entry name" value="Transposase_DDE"/>
</dbReference>
<protein>
    <submittedName>
        <fullName evidence="2">Transposase</fullName>
    </submittedName>
</protein>
<dbReference type="RefSeq" id="WP_182580150.1">
    <property type="nucleotide sequence ID" value="NZ_JACIUY010000032.1"/>
</dbReference>
<sequence length="74" mass="8641">HKLEIINSFKYQTYTNGPVEGTNNKIKVIKRTAYGFRNFCNFRARILLALPNSYIAINWNHKRTAHAKFQTRAA</sequence>
<dbReference type="EMBL" id="JACIUY010000032">
    <property type="protein sequence ID" value="MBB1085364.1"/>
    <property type="molecule type" value="Genomic_DNA"/>
</dbReference>